<sequence>MQASTPIVKTTMQASTPIVTTTMHASAPIVKTTMQVSTPIVKATMHASTPIVKTTMHASTPIVKTTMQVSTPIVKTTMHASTPIVKTTMHASTPIVKATPPPWVDCFGFDALVSESDLLPSPVVTKLARRSVGTSVGHRRRDIDASALLEDSGCGLELSSTSAVASALSTAGGRSAV</sequence>
<accession>A0ABM1F324</accession>
<reference evidence="2" key="1">
    <citation type="submission" date="2025-08" db="UniProtKB">
        <authorList>
            <consortium name="RefSeq"/>
        </authorList>
    </citation>
    <scope>IDENTIFICATION</scope>
</reference>
<dbReference type="Proteomes" id="UP000695022">
    <property type="component" value="Unplaced"/>
</dbReference>
<dbReference type="GeneID" id="106818674"/>
<name>A0ABM1F324_PRICU</name>
<evidence type="ECO:0000313" key="1">
    <source>
        <dbReference type="Proteomes" id="UP000695022"/>
    </source>
</evidence>
<evidence type="ECO:0000313" key="2">
    <source>
        <dbReference type="RefSeq" id="XP_014678845.1"/>
    </source>
</evidence>
<keyword evidence="1" id="KW-1185">Reference proteome</keyword>
<protein>
    <submittedName>
        <fullName evidence="2">Endochitinase A1-like</fullName>
    </submittedName>
</protein>
<proteinExistence type="predicted"/>
<gene>
    <name evidence="2" type="primary">LOC106818674</name>
</gene>
<organism evidence="1 2">
    <name type="scientific">Priapulus caudatus</name>
    <name type="common">Priapulid worm</name>
    <dbReference type="NCBI Taxonomy" id="37621"/>
    <lineage>
        <taxon>Eukaryota</taxon>
        <taxon>Metazoa</taxon>
        <taxon>Ecdysozoa</taxon>
        <taxon>Scalidophora</taxon>
        <taxon>Priapulida</taxon>
        <taxon>Priapulimorpha</taxon>
        <taxon>Priapulimorphida</taxon>
        <taxon>Priapulidae</taxon>
        <taxon>Priapulus</taxon>
    </lineage>
</organism>
<feature type="non-terminal residue" evidence="2">
    <location>
        <position position="177"/>
    </location>
</feature>
<dbReference type="RefSeq" id="XP_014678845.1">
    <property type="nucleotide sequence ID" value="XM_014823359.1"/>
</dbReference>